<dbReference type="GO" id="GO:0016209">
    <property type="term" value="F:antioxidant activity"/>
    <property type="evidence" value="ECO:0007669"/>
    <property type="project" value="InterPro"/>
</dbReference>
<feature type="domain" description="Alkyl hydroperoxide reductase subunit C/ Thiol specific antioxidant" evidence="1">
    <location>
        <begin position="6"/>
        <end position="129"/>
    </location>
</feature>
<evidence type="ECO:0000259" key="1">
    <source>
        <dbReference type="Pfam" id="PF00578"/>
    </source>
</evidence>
<comment type="caution">
    <text evidence="2">The sequence shown here is derived from an EMBL/GenBank/DDBJ whole genome shotgun (WGS) entry which is preliminary data.</text>
</comment>
<dbReference type="PANTHER" id="PTHR42852:SF13">
    <property type="entry name" value="PROTEIN DIPZ"/>
    <property type="match status" value="1"/>
</dbReference>
<dbReference type="InterPro" id="IPR036249">
    <property type="entry name" value="Thioredoxin-like_sf"/>
</dbReference>
<dbReference type="Pfam" id="PF00578">
    <property type="entry name" value="AhpC-TSA"/>
    <property type="match status" value="1"/>
</dbReference>
<gene>
    <name evidence="2" type="ORF">DKG75_15880</name>
</gene>
<dbReference type="AlphaFoldDB" id="A0A317E1D1"/>
<sequence>MNPQPAPPIKTSGWLNSDKHLDIPDFRGRILIIEAFQMLCPGCVSHGLPQAQRISQAFPNSQVAVIGLHTVFEHHEAQGTREALAAFAHEYRLSFPIGIDQQEGRLPATMTAYNMQGTPTLAVIDRAGIRRFQKFGHVDDLSLGSIIGTLLSESIVAGDNQTARDGRCDESGCAIPQLLDGRGFD</sequence>
<name>A0A317E1D1_9PROT</name>
<accession>A0A317E1D1</accession>
<dbReference type="RefSeq" id="WP_109922124.1">
    <property type="nucleotide sequence ID" value="NZ_QGLF01000004.1"/>
</dbReference>
<dbReference type="PANTHER" id="PTHR42852">
    <property type="entry name" value="THIOL:DISULFIDE INTERCHANGE PROTEIN DSBE"/>
    <property type="match status" value="1"/>
</dbReference>
<proteinExistence type="predicted"/>
<dbReference type="SUPFAM" id="SSF52833">
    <property type="entry name" value="Thioredoxin-like"/>
    <property type="match status" value="1"/>
</dbReference>
<keyword evidence="3" id="KW-1185">Reference proteome</keyword>
<dbReference type="GO" id="GO:0016491">
    <property type="term" value="F:oxidoreductase activity"/>
    <property type="evidence" value="ECO:0007669"/>
    <property type="project" value="InterPro"/>
</dbReference>
<protein>
    <submittedName>
        <fullName evidence="2">Alkyl hydroperoxide reductase</fullName>
    </submittedName>
</protein>
<evidence type="ECO:0000313" key="2">
    <source>
        <dbReference type="EMBL" id="PWR19926.1"/>
    </source>
</evidence>
<organism evidence="2 3">
    <name type="scientific">Zavarzinia compransoris</name>
    <dbReference type="NCBI Taxonomy" id="1264899"/>
    <lineage>
        <taxon>Bacteria</taxon>
        <taxon>Pseudomonadati</taxon>
        <taxon>Pseudomonadota</taxon>
        <taxon>Alphaproteobacteria</taxon>
        <taxon>Rhodospirillales</taxon>
        <taxon>Zavarziniaceae</taxon>
        <taxon>Zavarzinia</taxon>
    </lineage>
</organism>
<dbReference type="InterPro" id="IPR000866">
    <property type="entry name" value="AhpC/TSA"/>
</dbReference>
<reference evidence="3" key="1">
    <citation type="submission" date="2018-05" db="EMBL/GenBank/DDBJ databases">
        <title>Zavarzinia sp. HR-AS.</title>
        <authorList>
            <person name="Lee Y."/>
            <person name="Jeon C.O."/>
        </authorList>
    </citation>
    <scope>NUCLEOTIDE SEQUENCE [LARGE SCALE GENOMIC DNA]</scope>
    <source>
        <strain evidence="3">DSM 1231</strain>
    </source>
</reference>
<dbReference type="InterPro" id="IPR050553">
    <property type="entry name" value="Thioredoxin_ResA/DsbE_sf"/>
</dbReference>
<dbReference type="OrthoDB" id="9811352at2"/>
<dbReference type="Proteomes" id="UP000246077">
    <property type="component" value="Unassembled WGS sequence"/>
</dbReference>
<dbReference type="EMBL" id="QGLF01000004">
    <property type="protein sequence ID" value="PWR19926.1"/>
    <property type="molecule type" value="Genomic_DNA"/>
</dbReference>
<dbReference type="Gene3D" id="3.40.30.10">
    <property type="entry name" value="Glutaredoxin"/>
    <property type="match status" value="1"/>
</dbReference>
<evidence type="ECO:0000313" key="3">
    <source>
        <dbReference type="Proteomes" id="UP000246077"/>
    </source>
</evidence>